<keyword evidence="2" id="KW-0732">Signal</keyword>
<comment type="caution">
    <text evidence="3">The sequence shown here is derived from an EMBL/GenBank/DDBJ whole genome shotgun (WGS) entry which is preliminary data.</text>
</comment>
<dbReference type="Pfam" id="PF02321">
    <property type="entry name" value="OEP"/>
    <property type="match status" value="2"/>
</dbReference>
<name>A0A7W5FSQ4_9BURK</name>
<evidence type="ECO:0000313" key="4">
    <source>
        <dbReference type="Proteomes" id="UP000541535"/>
    </source>
</evidence>
<dbReference type="GO" id="GO:0005886">
    <property type="term" value="C:plasma membrane"/>
    <property type="evidence" value="ECO:0007669"/>
    <property type="project" value="UniProtKB-SubCell"/>
</dbReference>
<evidence type="ECO:0000256" key="1">
    <source>
        <dbReference type="ARBA" id="ARBA00007613"/>
    </source>
</evidence>
<keyword evidence="2 3" id="KW-0449">Lipoprotein</keyword>
<dbReference type="Gene3D" id="2.20.200.10">
    <property type="entry name" value="Outer membrane efflux proteins (OEP)"/>
    <property type="match status" value="1"/>
</dbReference>
<gene>
    <name evidence="3" type="ORF">FHS03_001006</name>
</gene>
<dbReference type="PROSITE" id="PS51257">
    <property type="entry name" value="PROKAR_LIPOPROTEIN"/>
    <property type="match status" value="1"/>
</dbReference>
<protein>
    <submittedName>
        <fullName evidence="3">NodT family efflux transporter outer membrane factor (OMF) lipoprotein</fullName>
    </submittedName>
</protein>
<evidence type="ECO:0000256" key="2">
    <source>
        <dbReference type="RuleBase" id="RU362097"/>
    </source>
</evidence>
<accession>A0A7W5FSQ4</accession>
<keyword evidence="2" id="KW-0812">Transmembrane</keyword>
<feature type="signal peptide" evidence="2">
    <location>
        <begin position="1"/>
        <end position="17"/>
    </location>
</feature>
<keyword evidence="4" id="KW-1185">Reference proteome</keyword>
<dbReference type="PANTHER" id="PTHR30203">
    <property type="entry name" value="OUTER MEMBRANE CATION EFFLUX PROTEIN"/>
    <property type="match status" value="1"/>
</dbReference>
<comment type="subcellular location">
    <subcellularLocation>
        <location evidence="2">Cell membrane</location>
        <topology evidence="2">Lipid-anchor</topology>
    </subcellularLocation>
</comment>
<dbReference type="RefSeq" id="WP_183439903.1">
    <property type="nucleotide sequence ID" value="NZ_JACHXD010000002.1"/>
</dbReference>
<comment type="similarity">
    <text evidence="1 2">Belongs to the outer membrane factor (OMF) (TC 1.B.17) family.</text>
</comment>
<feature type="chain" id="PRO_5031595420" evidence="2">
    <location>
        <begin position="18"/>
        <end position="470"/>
    </location>
</feature>
<dbReference type="NCBIfam" id="TIGR01845">
    <property type="entry name" value="outer_NodT"/>
    <property type="match status" value="1"/>
</dbReference>
<dbReference type="Gene3D" id="1.20.1600.10">
    <property type="entry name" value="Outer membrane efflux proteins (OEP)"/>
    <property type="match status" value="1"/>
</dbReference>
<keyword evidence="2" id="KW-0472">Membrane</keyword>
<dbReference type="AlphaFoldDB" id="A0A7W5FSQ4"/>
<dbReference type="GO" id="GO:0015562">
    <property type="term" value="F:efflux transmembrane transporter activity"/>
    <property type="evidence" value="ECO:0007669"/>
    <property type="project" value="InterPro"/>
</dbReference>
<keyword evidence="2" id="KW-0564">Palmitate</keyword>
<dbReference type="PANTHER" id="PTHR30203:SF29">
    <property type="entry name" value="PROTEIN CYAE"/>
    <property type="match status" value="1"/>
</dbReference>
<reference evidence="3 4" key="1">
    <citation type="submission" date="2020-08" db="EMBL/GenBank/DDBJ databases">
        <title>Genomic Encyclopedia of Type Strains, Phase III (KMG-III): the genomes of soil and plant-associated and newly described type strains.</title>
        <authorList>
            <person name="Whitman W."/>
        </authorList>
    </citation>
    <scope>NUCLEOTIDE SEQUENCE [LARGE SCALE GENOMIC DNA]</scope>
    <source>
        <strain evidence="3 4">CECT 8897</strain>
    </source>
</reference>
<dbReference type="InterPro" id="IPR003423">
    <property type="entry name" value="OMP_efflux"/>
</dbReference>
<proteinExistence type="inferred from homology"/>
<evidence type="ECO:0000313" key="3">
    <source>
        <dbReference type="EMBL" id="MBB3117980.1"/>
    </source>
</evidence>
<sequence length="470" mass="49220">MKIRSSALAVSAALALAACGTSGPAGKVAAGTPPQWQAPLPHNGSITDLAGWWQHQGDPLLVELIEAAQQASPSIASAQSRIAQSRAARVASGAALAPQVNAVATSTRMSKQSEAPVNTTSQAMLQASWEIDLFGANRATRDAAQARYESAQAGWHEARVSVAAETANQYYSLRACERLLAVAHEDSVSRQQTANLTQLSAKAGFQSPANAALASASAADGRSREVAQRAACDIDVKALVALTALGEPELRQKLGANAAQAALVPAQGVGIASLPAHTLSQRPDVFTAEREVAASSFEVAGAQAERFPSLSISGSVGRGRIHANGANVTANTWTVGPLQMTLPIFDAGTRRANVDAAKARYEAAVSGYRGSVRQAVREVEEALVNLDSTAQRGNDAQTALDGYRLNFTATEDRYKNGLASLFELEDARRTRLAAETTVVGLQRERSAAWIALYRAAGGGWQAQSTDTEKP</sequence>
<dbReference type="SUPFAM" id="SSF56954">
    <property type="entry name" value="Outer membrane efflux proteins (OEP)"/>
    <property type="match status" value="1"/>
</dbReference>
<dbReference type="Proteomes" id="UP000541535">
    <property type="component" value="Unassembled WGS sequence"/>
</dbReference>
<keyword evidence="2" id="KW-1134">Transmembrane beta strand</keyword>
<dbReference type="EMBL" id="JACHXD010000002">
    <property type="protein sequence ID" value="MBB3117980.1"/>
    <property type="molecule type" value="Genomic_DNA"/>
</dbReference>
<organism evidence="3 4">
    <name type="scientific">Pseudoduganella violacea</name>
    <dbReference type="NCBI Taxonomy" id="1715466"/>
    <lineage>
        <taxon>Bacteria</taxon>
        <taxon>Pseudomonadati</taxon>
        <taxon>Pseudomonadota</taxon>
        <taxon>Betaproteobacteria</taxon>
        <taxon>Burkholderiales</taxon>
        <taxon>Oxalobacteraceae</taxon>
        <taxon>Telluria group</taxon>
        <taxon>Pseudoduganella</taxon>
    </lineage>
</organism>
<dbReference type="InterPro" id="IPR010131">
    <property type="entry name" value="MdtP/NodT-like"/>
</dbReference>